<evidence type="ECO:0000256" key="9">
    <source>
        <dbReference type="ARBA" id="ARBA00023012"/>
    </source>
</evidence>
<gene>
    <name evidence="13" type="ORF">BST97_09860</name>
</gene>
<dbReference type="InterPro" id="IPR036097">
    <property type="entry name" value="HisK_dim/P_sf"/>
</dbReference>
<dbReference type="SUPFAM" id="SSF47384">
    <property type="entry name" value="Homodimeric domain of signal transducing histidine kinase"/>
    <property type="match status" value="1"/>
</dbReference>
<dbReference type="GO" id="GO:0000155">
    <property type="term" value="F:phosphorelay sensor kinase activity"/>
    <property type="evidence" value="ECO:0007669"/>
    <property type="project" value="InterPro"/>
</dbReference>
<dbReference type="Gene3D" id="1.10.287.130">
    <property type="match status" value="1"/>
</dbReference>
<dbReference type="OrthoDB" id="9776727at2"/>
<dbReference type="Pfam" id="PF02518">
    <property type="entry name" value="HATPase_c"/>
    <property type="match status" value="1"/>
</dbReference>
<keyword evidence="10" id="KW-1133">Transmembrane helix</keyword>
<evidence type="ECO:0000256" key="5">
    <source>
        <dbReference type="ARBA" id="ARBA00022679"/>
    </source>
</evidence>
<evidence type="ECO:0000313" key="14">
    <source>
        <dbReference type="Proteomes" id="UP000193431"/>
    </source>
</evidence>
<evidence type="ECO:0000256" key="8">
    <source>
        <dbReference type="ARBA" id="ARBA00022840"/>
    </source>
</evidence>
<dbReference type="PROSITE" id="PS50885">
    <property type="entry name" value="HAMP"/>
    <property type="match status" value="1"/>
</dbReference>
<dbReference type="InterPro" id="IPR003594">
    <property type="entry name" value="HATPase_dom"/>
</dbReference>
<dbReference type="STRING" id="331648.BST97_09860"/>
<dbReference type="SUPFAM" id="SSF55874">
    <property type="entry name" value="ATPase domain of HSP90 chaperone/DNA topoisomerase II/histidine kinase"/>
    <property type="match status" value="1"/>
</dbReference>
<dbReference type="Proteomes" id="UP000193431">
    <property type="component" value="Chromosome"/>
</dbReference>
<proteinExistence type="predicted"/>
<dbReference type="AlphaFoldDB" id="A0A1W6MKY4"/>
<dbReference type="InterPro" id="IPR036890">
    <property type="entry name" value="HATPase_C_sf"/>
</dbReference>
<dbReference type="InterPro" id="IPR004358">
    <property type="entry name" value="Sig_transdc_His_kin-like_C"/>
</dbReference>
<feature type="transmembrane region" description="Helical" evidence="10">
    <location>
        <begin position="12"/>
        <end position="33"/>
    </location>
</feature>
<dbReference type="InterPro" id="IPR003661">
    <property type="entry name" value="HisK_dim/P_dom"/>
</dbReference>
<keyword evidence="6" id="KW-0547">Nucleotide-binding</keyword>
<dbReference type="GO" id="GO:0005524">
    <property type="term" value="F:ATP binding"/>
    <property type="evidence" value="ECO:0007669"/>
    <property type="project" value="UniProtKB-KW"/>
</dbReference>
<dbReference type="InterPro" id="IPR005467">
    <property type="entry name" value="His_kinase_dom"/>
</dbReference>
<keyword evidence="9" id="KW-0902">Two-component regulatory system</keyword>
<feature type="domain" description="HAMP" evidence="12">
    <location>
        <begin position="208"/>
        <end position="262"/>
    </location>
</feature>
<evidence type="ECO:0000256" key="3">
    <source>
        <dbReference type="ARBA" id="ARBA00012438"/>
    </source>
</evidence>
<sequence length="488" mass="56397">MKLYRNSLRNRIFFSMILITLLASILIAGMSIYQFREQTKDYHEERLMRKEQNIKESIYYTLRQTDYEVKTENLANIFKDKDEIYEVSNIHGMPVYVYDLQGNLLISSSALFVTQPHEKTISAETIQNLTDSNNRRYEIIVNKDEENYRYSYTYLTDAQFKNIGILMLGYQENDDFMEYELQEFLQRLGLVYILMFVFSIFLAYVLSKYITKSIRGISDRLKELNIAKRNQHITIDSSGSEEINSLLESYNDMVDQLEESAVLLATNEREHAWREMAKQVAHEIKNPLTPMRLTVQSFERRFDPEDPEAKEKIKEYSSSLIEQIDVMSNIASAFSTYASMPAQKDEETNVSMVTKLALDIFNEPYISYKEDDTELFVIFDRTQLIRVVTNLVKNALQATSGSSQPEILVEVTHDEDSVFLKVADNGTGIHPDHENKIFEPKFTTKNSGMGLGLAMVKQIVENYNGKIGMETTYGEGTTFCVTLPLVSK</sequence>
<dbReference type="SMART" id="SM00387">
    <property type="entry name" value="HATPase_c"/>
    <property type="match status" value="1"/>
</dbReference>
<feature type="transmembrane region" description="Helical" evidence="10">
    <location>
        <begin position="184"/>
        <end position="206"/>
    </location>
</feature>
<feature type="domain" description="Histidine kinase" evidence="11">
    <location>
        <begin position="279"/>
        <end position="487"/>
    </location>
</feature>
<dbReference type="GO" id="GO:0016020">
    <property type="term" value="C:membrane"/>
    <property type="evidence" value="ECO:0007669"/>
    <property type="project" value="UniProtKB-SubCell"/>
</dbReference>
<dbReference type="CDD" id="cd00075">
    <property type="entry name" value="HATPase"/>
    <property type="match status" value="1"/>
</dbReference>
<evidence type="ECO:0000256" key="4">
    <source>
        <dbReference type="ARBA" id="ARBA00022553"/>
    </source>
</evidence>
<comment type="catalytic activity">
    <reaction evidence="1">
        <text>ATP + protein L-histidine = ADP + protein N-phospho-L-histidine.</text>
        <dbReference type="EC" id="2.7.13.3"/>
    </reaction>
</comment>
<evidence type="ECO:0000313" key="13">
    <source>
        <dbReference type="EMBL" id="ARN78271.1"/>
    </source>
</evidence>
<evidence type="ECO:0000256" key="10">
    <source>
        <dbReference type="SAM" id="Phobius"/>
    </source>
</evidence>
<name>A0A1W6MKY4_9FLAO</name>
<dbReference type="Gene3D" id="6.10.340.10">
    <property type="match status" value="1"/>
</dbReference>
<dbReference type="InterPro" id="IPR003660">
    <property type="entry name" value="HAMP_dom"/>
</dbReference>
<comment type="subcellular location">
    <subcellularLocation>
        <location evidence="2">Membrane</location>
    </subcellularLocation>
</comment>
<reference evidence="13 14" key="1">
    <citation type="submission" date="2016-11" db="EMBL/GenBank/DDBJ databases">
        <title>Trade-off between light-utilization and light-protection in marine flavobacteria.</title>
        <authorList>
            <person name="Kumagai Y."/>
        </authorList>
    </citation>
    <scope>NUCLEOTIDE SEQUENCE [LARGE SCALE GENOMIC DNA]</scope>
    <source>
        <strain evidence="13 14">JCM 13191</strain>
    </source>
</reference>
<dbReference type="EC" id="2.7.13.3" evidence="3"/>
<evidence type="ECO:0000259" key="12">
    <source>
        <dbReference type="PROSITE" id="PS50885"/>
    </source>
</evidence>
<evidence type="ECO:0000256" key="1">
    <source>
        <dbReference type="ARBA" id="ARBA00000085"/>
    </source>
</evidence>
<keyword evidence="4" id="KW-0597">Phosphoprotein</keyword>
<dbReference type="Pfam" id="PF00512">
    <property type="entry name" value="HisKA"/>
    <property type="match status" value="1"/>
</dbReference>
<keyword evidence="14" id="KW-1185">Reference proteome</keyword>
<evidence type="ECO:0000256" key="2">
    <source>
        <dbReference type="ARBA" id="ARBA00004370"/>
    </source>
</evidence>
<keyword evidence="10" id="KW-0472">Membrane</keyword>
<evidence type="ECO:0000259" key="11">
    <source>
        <dbReference type="PROSITE" id="PS50109"/>
    </source>
</evidence>
<organism evidence="13 14">
    <name type="scientific">Nonlabens spongiae</name>
    <dbReference type="NCBI Taxonomy" id="331648"/>
    <lineage>
        <taxon>Bacteria</taxon>
        <taxon>Pseudomonadati</taxon>
        <taxon>Bacteroidota</taxon>
        <taxon>Flavobacteriia</taxon>
        <taxon>Flavobacteriales</taxon>
        <taxon>Flavobacteriaceae</taxon>
        <taxon>Nonlabens</taxon>
    </lineage>
</organism>
<evidence type="ECO:0000256" key="7">
    <source>
        <dbReference type="ARBA" id="ARBA00022777"/>
    </source>
</evidence>
<dbReference type="Gene3D" id="3.30.565.10">
    <property type="entry name" value="Histidine kinase-like ATPase, C-terminal domain"/>
    <property type="match status" value="1"/>
</dbReference>
<dbReference type="PROSITE" id="PS50109">
    <property type="entry name" value="HIS_KIN"/>
    <property type="match status" value="1"/>
</dbReference>
<accession>A0A1W6MKY4</accession>
<dbReference type="PANTHER" id="PTHR43065:SF46">
    <property type="entry name" value="C4-DICARBOXYLATE TRANSPORT SENSOR PROTEIN DCTB"/>
    <property type="match status" value="1"/>
</dbReference>
<dbReference type="SMART" id="SM00388">
    <property type="entry name" value="HisKA"/>
    <property type="match status" value="1"/>
</dbReference>
<protein>
    <recommendedName>
        <fullName evidence="3">histidine kinase</fullName>
        <ecNumber evidence="3">2.7.13.3</ecNumber>
    </recommendedName>
</protein>
<dbReference type="PRINTS" id="PR00344">
    <property type="entry name" value="BCTRLSENSOR"/>
</dbReference>
<dbReference type="RefSeq" id="WP_085767072.1">
    <property type="nucleotide sequence ID" value="NZ_CP019344.1"/>
</dbReference>
<dbReference type="EMBL" id="CP019344">
    <property type="protein sequence ID" value="ARN78271.1"/>
    <property type="molecule type" value="Genomic_DNA"/>
</dbReference>
<dbReference type="PANTHER" id="PTHR43065">
    <property type="entry name" value="SENSOR HISTIDINE KINASE"/>
    <property type="match status" value="1"/>
</dbReference>
<dbReference type="CDD" id="cd00082">
    <property type="entry name" value="HisKA"/>
    <property type="match status" value="1"/>
</dbReference>
<keyword evidence="7 13" id="KW-0418">Kinase</keyword>
<keyword evidence="10" id="KW-0812">Transmembrane</keyword>
<evidence type="ECO:0000256" key="6">
    <source>
        <dbReference type="ARBA" id="ARBA00022741"/>
    </source>
</evidence>
<keyword evidence="8" id="KW-0067">ATP-binding</keyword>
<keyword evidence="5" id="KW-0808">Transferase</keyword>